<evidence type="ECO:0000313" key="4">
    <source>
        <dbReference type="Proteomes" id="UP000284990"/>
    </source>
</evidence>
<reference evidence="3 4" key="1">
    <citation type="submission" date="2018-08" db="EMBL/GenBank/DDBJ databases">
        <title>A genome reference for cultivated species of the human gut microbiota.</title>
        <authorList>
            <person name="Zou Y."/>
            <person name="Xue W."/>
            <person name="Luo G."/>
        </authorList>
    </citation>
    <scope>NUCLEOTIDE SEQUENCE [LARGE SCALE GENOMIC DNA]</scope>
    <source>
        <strain evidence="2 3">AM16-54</strain>
        <strain evidence="1 4">AM42-23AC</strain>
    </source>
</reference>
<organism evidence="2 3">
    <name type="scientific">Segatella copri</name>
    <dbReference type="NCBI Taxonomy" id="165179"/>
    <lineage>
        <taxon>Bacteria</taxon>
        <taxon>Pseudomonadati</taxon>
        <taxon>Bacteroidota</taxon>
        <taxon>Bacteroidia</taxon>
        <taxon>Bacteroidales</taxon>
        <taxon>Prevotellaceae</taxon>
        <taxon>Segatella</taxon>
    </lineage>
</organism>
<evidence type="ECO:0000313" key="2">
    <source>
        <dbReference type="EMBL" id="RHH85355.1"/>
    </source>
</evidence>
<sequence>MKIIEQDTIDIIKAHINERPRYKLAQRMGVSVKFLYKILHDCNCKIEHKRPVPKPNKKRDEQIAKLYTNHSVKEIAEIVGCHPSTVGKAVKRLKLTHSNETIERLKKNSLANLKKAYEKATISKRVKSWQRTMQMEKFRVISCIPQQTRFKFADMPIKAYHAKYNLITKHGYFAFEGEPYTIGYDRNTHRMDEEYYKNKYGFSFEEDEECQED</sequence>
<accession>A0A3R6ABF2</accession>
<protein>
    <submittedName>
        <fullName evidence="2">Helix-turn-helix domain-containing protein</fullName>
    </submittedName>
</protein>
<evidence type="ECO:0000313" key="3">
    <source>
        <dbReference type="Proteomes" id="UP000284548"/>
    </source>
</evidence>
<dbReference type="Proteomes" id="UP000284990">
    <property type="component" value="Unassembled WGS sequence"/>
</dbReference>
<name>A0A3R6ABF2_9BACT</name>
<dbReference type="EMBL" id="QRKB01000001">
    <property type="protein sequence ID" value="RHH85355.1"/>
    <property type="molecule type" value="Genomic_DNA"/>
</dbReference>
<dbReference type="RefSeq" id="WP_118190518.1">
    <property type="nucleotide sequence ID" value="NZ_JAQEAK010000021.1"/>
</dbReference>
<dbReference type="EMBL" id="QSFW01000013">
    <property type="protein sequence ID" value="RHA86954.1"/>
    <property type="molecule type" value="Genomic_DNA"/>
</dbReference>
<evidence type="ECO:0000313" key="1">
    <source>
        <dbReference type="EMBL" id="RHA86954.1"/>
    </source>
</evidence>
<dbReference type="AlphaFoldDB" id="A0A3R6ABF2"/>
<gene>
    <name evidence="2" type="ORF">DW192_01085</name>
    <name evidence="1" type="ORF">DW916_07145</name>
</gene>
<comment type="caution">
    <text evidence="2">The sequence shown here is derived from an EMBL/GenBank/DDBJ whole genome shotgun (WGS) entry which is preliminary data.</text>
</comment>
<dbReference type="Proteomes" id="UP000284548">
    <property type="component" value="Unassembled WGS sequence"/>
</dbReference>
<proteinExistence type="predicted"/>